<dbReference type="GO" id="GO:0032259">
    <property type="term" value="P:methylation"/>
    <property type="evidence" value="ECO:0007669"/>
    <property type="project" value="UniProtKB-KW"/>
</dbReference>
<dbReference type="InterPro" id="IPR029063">
    <property type="entry name" value="SAM-dependent_MTases_sf"/>
</dbReference>
<evidence type="ECO:0000256" key="1">
    <source>
        <dbReference type="ARBA" id="ARBA00005369"/>
    </source>
</evidence>
<name>A0A1C2I053_ACITH</name>
<organism evidence="4 5">
    <name type="scientific">Acidithiobacillus thiooxidans</name>
    <name type="common">Thiobacillus thiooxidans</name>
    <dbReference type="NCBI Taxonomy" id="930"/>
    <lineage>
        <taxon>Bacteria</taxon>
        <taxon>Pseudomonadati</taxon>
        <taxon>Pseudomonadota</taxon>
        <taxon>Acidithiobacillia</taxon>
        <taxon>Acidithiobacillales</taxon>
        <taxon>Acidithiobacillaceae</taxon>
        <taxon>Acidithiobacillus</taxon>
    </lineage>
</organism>
<sequence>MDFDILRRTMIDTQIRTWDVLDPRVLAIVTEVKRELFVPTAYRHLAFADYAMPIAHGEHMWTPKMEARILQELDLREHHRVLEIGTGTGHMAALMARLSGMVHSVEDRADLSQMAEGHLRVQGIHNVQLHVGDGSCGWAGHAPYDAICVTGSLPALPEAFKEQLAVGGRLVVIIGKGPAMRAQRITRTQQDVYETAVLFETEVTPLRHAPVPGRFVF</sequence>
<dbReference type="PROSITE" id="PS01279">
    <property type="entry name" value="PCMT"/>
    <property type="match status" value="1"/>
</dbReference>
<dbReference type="RefSeq" id="WP_065974874.1">
    <property type="nucleotide sequence ID" value="NZ_LWRY01000218.1"/>
</dbReference>
<dbReference type="CDD" id="cd02440">
    <property type="entry name" value="AdoMet_MTases"/>
    <property type="match status" value="1"/>
</dbReference>
<dbReference type="InterPro" id="IPR000682">
    <property type="entry name" value="PCMT"/>
</dbReference>
<gene>
    <name evidence="4" type="ORF">A6M23_15500</name>
</gene>
<proteinExistence type="inferred from homology"/>
<dbReference type="Proteomes" id="UP000095008">
    <property type="component" value="Unassembled WGS sequence"/>
</dbReference>
<dbReference type="GO" id="GO:0004719">
    <property type="term" value="F:protein-L-isoaspartate (D-aspartate) O-methyltransferase activity"/>
    <property type="evidence" value="ECO:0007669"/>
    <property type="project" value="InterPro"/>
</dbReference>
<comment type="similarity">
    <text evidence="1">Belongs to the methyltransferase superfamily. L-isoaspartyl/D-aspartyl protein methyltransferase family.</text>
</comment>
<dbReference type="Gene3D" id="3.40.50.150">
    <property type="entry name" value="Vaccinia Virus protein VP39"/>
    <property type="match status" value="1"/>
</dbReference>
<dbReference type="SUPFAM" id="SSF53335">
    <property type="entry name" value="S-adenosyl-L-methionine-dependent methyltransferases"/>
    <property type="match status" value="1"/>
</dbReference>
<comment type="caution">
    <text evidence="4">The sequence shown here is derived from an EMBL/GenBank/DDBJ whole genome shotgun (WGS) entry which is preliminary data.</text>
</comment>
<reference evidence="4" key="1">
    <citation type="journal article" date="2016" name="Int. J. Mol. Sci.">
        <title>Comparative genomics of the extreme acidophile Acidithiobacillus thiooxidans reveals intraspecific divergence and niche adaptation.</title>
        <authorList>
            <person name="Zhang X."/>
            <person name="Feng X."/>
            <person name="Tao J."/>
            <person name="Ma L."/>
            <person name="Xiao Y."/>
            <person name="Liang Y."/>
            <person name="Liu X."/>
            <person name="Yin H."/>
        </authorList>
    </citation>
    <scope>NUCLEOTIDE SEQUENCE [LARGE SCALE GENOMIC DNA]</scope>
    <source>
        <strain evidence="4">DXS-W</strain>
    </source>
</reference>
<dbReference type="OrthoDB" id="9810066at2"/>
<evidence type="ECO:0000313" key="5">
    <source>
        <dbReference type="Proteomes" id="UP000095008"/>
    </source>
</evidence>
<dbReference type="GO" id="GO:0005737">
    <property type="term" value="C:cytoplasm"/>
    <property type="evidence" value="ECO:0007669"/>
    <property type="project" value="TreeGrafter"/>
</dbReference>
<keyword evidence="4" id="KW-0489">Methyltransferase</keyword>
<evidence type="ECO:0000313" key="4">
    <source>
        <dbReference type="EMBL" id="OCX69401.1"/>
    </source>
</evidence>
<dbReference type="PANTHER" id="PTHR11579:SF18">
    <property type="entry name" value="PROTEIN-L-ISOASPARTATE O-METHYLTRANSFERASE"/>
    <property type="match status" value="1"/>
</dbReference>
<protein>
    <recommendedName>
        <fullName evidence="2">Protein-L-isoaspartate O-methyltransferase</fullName>
    </recommendedName>
    <alternativeName>
        <fullName evidence="3">Protein L-isoaspartyl methyltransferase</fullName>
    </alternativeName>
</protein>
<evidence type="ECO:0000256" key="3">
    <source>
        <dbReference type="ARBA" id="ARBA00030757"/>
    </source>
</evidence>
<evidence type="ECO:0000256" key="2">
    <source>
        <dbReference type="ARBA" id="ARBA00013346"/>
    </source>
</evidence>
<dbReference type="PANTHER" id="PTHR11579">
    <property type="entry name" value="PROTEIN-L-ISOASPARTATE O-METHYLTRANSFERASE"/>
    <property type="match status" value="1"/>
</dbReference>
<dbReference type="EMBL" id="LWRY01000218">
    <property type="protein sequence ID" value="OCX69401.1"/>
    <property type="molecule type" value="Genomic_DNA"/>
</dbReference>
<dbReference type="AlphaFoldDB" id="A0A1C2I053"/>
<keyword evidence="5" id="KW-1185">Reference proteome</keyword>
<keyword evidence="4" id="KW-0808">Transferase</keyword>
<accession>A0A1C2I053</accession>
<dbReference type="Pfam" id="PF01135">
    <property type="entry name" value="PCMT"/>
    <property type="match status" value="1"/>
</dbReference>